<evidence type="ECO:0000313" key="7">
    <source>
        <dbReference type="Proteomes" id="UP000019384"/>
    </source>
</evidence>
<dbReference type="InterPro" id="IPR004562">
    <property type="entry name" value="LipoylTrfase_LipoateP_Ligase"/>
</dbReference>
<dbReference type="Gene3D" id="3.30.930.10">
    <property type="entry name" value="Bira Bifunctional Protein, Domain 2"/>
    <property type="match status" value="1"/>
</dbReference>
<dbReference type="OrthoDB" id="201621at2759"/>
<dbReference type="STRING" id="1382522.W6MPN6"/>
<name>W6MPN6_9ASCO</name>
<dbReference type="GO" id="GO:0017118">
    <property type="term" value="F:lipoyltransferase activity"/>
    <property type="evidence" value="ECO:0007669"/>
    <property type="project" value="TreeGrafter"/>
</dbReference>
<dbReference type="AlphaFoldDB" id="W6MPN6"/>
<dbReference type="UniPathway" id="UPA00537">
    <property type="reaction ID" value="UER00595"/>
</dbReference>
<proteinExistence type="inferred from homology"/>
<dbReference type="GO" id="GO:0009249">
    <property type="term" value="P:protein lipoylation"/>
    <property type="evidence" value="ECO:0007669"/>
    <property type="project" value="InterPro"/>
</dbReference>
<sequence length="542" mass="60635">MIRPLRFVTHIRHVCRIHPACASKFNPIRHLGSSAPFGDDLGPESEEELLENYPNLAGFFEGSTKVEQQAGNAIDIDDGYDFSDIPILKSGDEVANSQGFDNLSLSLNGQHFSPQQATELLTMIEGQNVTNTDQNVRSTIAGQKERVDAKIDIQGFDKFLEIYGFPKLLQESKNTTPLVKNSWKYLEDNKPTVFVLRSSDPYLNLASEMYIYDKMPPTSKRLVLYANSPCIVIGKNQNPFKEINLRVAGALGIPILRRFSGGGTVVHDFGNVNFSYMSSKSSFDRVGYTNTLVEQMNEFAGSENLEHRNTSFKFPKFSLTTTAKGDVVSEIDEKKVSGSAFKLSKGKFLHHGTMLLSSDLNILRNLLNVGEIRKSKVQSKGTNSIPSSVSNLDCSRELFMWLCALSFSKHCDLGPTDNFDWQNVNMECLDDCSAILPEVDEYRKTLKDWNHTFGSGPRWSHEVAFNDTAIKFGINNKGHIASVETSKAADELSDLQTAIERGEIIRYRGEDVQKYVKDLAFGECLAWNIDYALDYKRVGCAD</sequence>
<dbReference type="GO" id="GO:0005739">
    <property type="term" value="C:mitochondrion"/>
    <property type="evidence" value="ECO:0007669"/>
    <property type="project" value="TreeGrafter"/>
</dbReference>
<evidence type="ECO:0000256" key="3">
    <source>
        <dbReference type="ARBA" id="ARBA00008242"/>
    </source>
</evidence>
<evidence type="ECO:0000256" key="2">
    <source>
        <dbReference type="ARBA" id="ARBA00005085"/>
    </source>
</evidence>
<comment type="similarity">
    <text evidence="3">Belongs to the LplA family.</text>
</comment>
<dbReference type="InterPro" id="IPR045864">
    <property type="entry name" value="aa-tRNA-synth_II/BPL/LPL"/>
</dbReference>
<dbReference type="GeneID" id="34521676"/>
<protein>
    <recommendedName>
        <fullName evidence="4">Putative lipoate-protein ligase A</fullName>
    </recommendedName>
</protein>
<dbReference type="PANTHER" id="PTHR12561">
    <property type="entry name" value="LIPOATE-PROTEIN LIGASE"/>
    <property type="match status" value="1"/>
</dbReference>
<keyword evidence="7" id="KW-1185">Reference proteome</keyword>
<dbReference type="Proteomes" id="UP000019384">
    <property type="component" value="Unassembled WGS sequence"/>
</dbReference>
<dbReference type="PANTHER" id="PTHR12561:SF3">
    <property type="entry name" value="LIPOYLTRANSFERASE 1, MITOCHONDRIAL"/>
    <property type="match status" value="1"/>
</dbReference>
<reference evidence="6" key="2">
    <citation type="submission" date="2014-02" db="EMBL/GenBank/DDBJ databases">
        <title>Complete DNA sequence of /Kuraishia capsulata/ illustrates novel genomic features among budding yeasts (/Saccharomycotina/).</title>
        <authorList>
            <person name="Morales L."/>
            <person name="Noel B."/>
            <person name="Porcel B."/>
            <person name="Marcet-Houben M."/>
            <person name="Hullo M-F."/>
            <person name="Sacerdot C."/>
            <person name="Tekaia F."/>
            <person name="Leh-Louis V."/>
            <person name="Despons L."/>
            <person name="Khanna V."/>
            <person name="Aury J-M."/>
            <person name="Barbe V."/>
            <person name="Couloux A."/>
            <person name="Labadie K."/>
            <person name="Pelletier E."/>
            <person name="Souciet J-L."/>
            <person name="Boekhout T."/>
            <person name="Gabaldon T."/>
            <person name="Wincker P."/>
            <person name="Dujon B."/>
        </authorList>
    </citation>
    <scope>NUCLEOTIDE SEQUENCE</scope>
    <source>
        <strain evidence="6">CBS 1993</strain>
    </source>
</reference>
<dbReference type="HOGENOM" id="CLU_022986_2_1_1"/>
<evidence type="ECO:0000256" key="1">
    <source>
        <dbReference type="ARBA" id="ARBA00003253"/>
    </source>
</evidence>
<comment type="pathway">
    <text evidence="2">Protein modification; protein lipoylation via exogenous pathway; protein N(6)-(lipoyl)lysine from lipoate: step 2/2.</text>
</comment>
<comment type="function">
    <text evidence="1">Catalyzes both the ATP-dependent activation of exogenously supplied lipoate to lipoyl-AMP and the transfer of the activated lipoyl onto the lipoyl domains of lipoate-dependent enzymes.</text>
</comment>
<reference evidence="6" key="1">
    <citation type="submission" date="2013-12" db="EMBL/GenBank/DDBJ databases">
        <authorList>
            <person name="Genoscope - CEA"/>
        </authorList>
    </citation>
    <scope>NUCLEOTIDE SEQUENCE</scope>
    <source>
        <strain evidence="6">CBS 1993</strain>
    </source>
</reference>
<dbReference type="InterPro" id="IPR004143">
    <property type="entry name" value="BPL_LPL_catalytic"/>
</dbReference>
<organism evidence="6 7">
    <name type="scientific">Kuraishia capsulata CBS 1993</name>
    <dbReference type="NCBI Taxonomy" id="1382522"/>
    <lineage>
        <taxon>Eukaryota</taxon>
        <taxon>Fungi</taxon>
        <taxon>Dikarya</taxon>
        <taxon>Ascomycota</taxon>
        <taxon>Saccharomycotina</taxon>
        <taxon>Pichiomycetes</taxon>
        <taxon>Pichiales</taxon>
        <taxon>Pichiaceae</taxon>
        <taxon>Kuraishia</taxon>
    </lineage>
</organism>
<evidence type="ECO:0000256" key="4">
    <source>
        <dbReference type="ARBA" id="ARBA00015925"/>
    </source>
</evidence>
<dbReference type="SUPFAM" id="SSF55681">
    <property type="entry name" value="Class II aaRS and biotin synthetases"/>
    <property type="match status" value="1"/>
</dbReference>
<feature type="domain" description="BPL/LPL catalytic" evidence="5">
    <location>
        <begin position="216"/>
        <end position="415"/>
    </location>
</feature>
<dbReference type="PROSITE" id="PS51733">
    <property type="entry name" value="BPL_LPL_CATALYTIC"/>
    <property type="match status" value="1"/>
</dbReference>
<evidence type="ECO:0000259" key="5">
    <source>
        <dbReference type="PROSITE" id="PS51733"/>
    </source>
</evidence>
<dbReference type="Pfam" id="PF21948">
    <property type="entry name" value="LplA-B_cat"/>
    <property type="match status" value="1"/>
</dbReference>
<gene>
    <name evidence="6" type="ORF">KUCA_T00004280001</name>
</gene>
<evidence type="ECO:0000313" key="6">
    <source>
        <dbReference type="EMBL" id="CDK28298.1"/>
    </source>
</evidence>
<dbReference type="EMBL" id="HG793129">
    <property type="protein sequence ID" value="CDK28298.1"/>
    <property type="molecule type" value="Genomic_DNA"/>
</dbReference>
<accession>W6MPN6</accession>
<dbReference type="CDD" id="cd16443">
    <property type="entry name" value="LplA"/>
    <property type="match status" value="1"/>
</dbReference>
<dbReference type="RefSeq" id="XP_022460288.1">
    <property type="nucleotide sequence ID" value="XM_022600998.1"/>
</dbReference>